<dbReference type="AlphaFoldDB" id="A0A0W0TPU7"/>
<dbReference type="RefSeq" id="WP_237759172.1">
    <property type="nucleotide sequence ID" value="NZ_CAAAHY010000015.1"/>
</dbReference>
<name>A0A0W0TPU7_LEGER</name>
<gene>
    <name evidence="1" type="ORF">Lery_1415</name>
</gene>
<evidence type="ECO:0000313" key="1">
    <source>
        <dbReference type="EMBL" id="KTC97576.1"/>
    </source>
</evidence>
<dbReference type="PATRIC" id="fig|448.7.peg.1478"/>
<organism evidence="1 2">
    <name type="scientific">Legionella erythra</name>
    <dbReference type="NCBI Taxonomy" id="448"/>
    <lineage>
        <taxon>Bacteria</taxon>
        <taxon>Pseudomonadati</taxon>
        <taxon>Pseudomonadota</taxon>
        <taxon>Gammaproteobacteria</taxon>
        <taxon>Legionellales</taxon>
        <taxon>Legionellaceae</taxon>
        <taxon>Legionella</taxon>
    </lineage>
</organism>
<sequence>MAVDRDDSSRPRLFISAQKAANQSGYTGQFMTDSGGNALQLDNGPVTCELN</sequence>
<dbReference type="EMBL" id="LNYA01000024">
    <property type="protein sequence ID" value="KTC97576.1"/>
    <property type="molecule type" value="Genomic_DNA"/>
</dbReference>
<comment type="caution">
    <text evidence="1">The sequence shown here is derived from an EMBL/GenBank/DDBJ whole genome shotgun (WGS) entry which is preliminary data.</text>
</comment>
<proteinExistence type="predicted"/>
<protein>
    <submittedName>
        <fullName evidence="1">Uncharacterized protein</fullName>
    </submittedName>
</protein>
<dbReference type="Proteomes" id="UP000054773">
    <property type="component" value="Unassembled WGS sequence"/>
</dbReference>
<evidence type="ECO:0000313" key="2">
    <source>
        <dbReference type="Proteomes" id="UP000054773"/>
    </source>
</evidence>
<keyword evidence="2" id="KW-1185">Reference proteome</keyword>
<accession>A0A0W0TPU7</accession>
<reference evidence="1 2" key="1">
    <citation type="submission" date="2015-11" db="EMBL/GenBank/DDBJ databases">
        <title>Genomic analysis of 38 Legionella species identifies large and diverse effector repertoires.</title>
        <authorList>
            <person name="Burstein D."/>
            <person name="Amaro F."/>
            <person name="Zusman T."/>
            <person name="Lifshitz Z."/>
            <person name="Cohen O."/>
            <person name="Gilbert J.A."/>
            <person name="Pupko T."/>
            <person name="Shuman H.A."/>
            <person name="Segal G."/>
        </authorList>
    </citation>
    <scope>NUCLEOTIDE SEQUENCE [LARGE SCALE GENOMIC DNA]</scope>
    <source>
        <strain evidence="1 2">SE-32A-C8</strain>
    </source>
</reference>